<dbReference type="Proteomes" id="UP001206013">
    <property type="component" value="Unassembled WGS sequence"/>
</dbReference>
<sequence length="62" mass="6833">RAADYGSAGRRFESCLAHMNLLRECGGGFLYFPWIFVKPAIDCAHSGAQYAAGMNAKTLRYT</sequence>
<dbReference type="AlphaFoldDB" id="A0AAW5JUD8"/>
<gene>
    <name evidence="1" type="ORF">NE692_04225</name>
</gene>
<organism evidence="1 2">
    <name type="scientific">Bifidobacterium adolescentis</name>
    <dbReference type="NCBI Taxonomy" id="1680"/>
    <lineage>
        <taxon>Bacteria</taxon>
        <taxon>Bacillati</taxon>
        <taxon>Actinomycetota</taxon>
        <taxon>Actinomycetes</taxon>
        <taxon>Bifidobacteriales</taxon>
        <taxon>Bifidobacteriaceae</taxon>
        <taxon>Bifidobacterium</taxon>
    </lineage>
</organism>
<dbReference type="RefSeq" id="WP_229055818.1">
    <property type="nucleotide sequence ID" value="NZ_DAWEQA010000032.1"/>
</dbReference>
<reference evidence="1" key="1">
    <citation type="submission" date="2022-06" db="EMBL/GenBank/DDBJ databases">
        <title>Isolation of gut microbiota from human fecal samples.</title>
        <authorList>
            <person name="Pamer E.G."/>
            <person name="Barat B."/>
            <person name="Waligurski E."/>
            <person name="Medina S."/>
            <person name="Paddock L."/>
            <person name="Mostad J."/>
        </authorList>
    </citation>
    <scope>NUCLEOTIDE SEQUENCE</scope>
    <source>
        <strain evidence="1">SL.1.01</strain>
    </source>
</reference>
<protein>
    <submittedName>
        <fullName evidence="1">Uncharacterized protein</fullName>
    </submittedName>
</protein>
<evidence type="ECO:0000313" key="1">
    <source>
        <dbReference type="EMBL" id="MCQ4792670.1"/>
    </source>
</evidence>
<feature type="non-terminal residue" evidence="1">
    <location>
        <position position="1"/>
    </location>
</feature>
<dbReference type="EMBL" id="JANFYM010000002">
    <property type="protein sequence ID" value="MCQ4792670.1"/>
    <property type="molecule type" value="Genomic_DNA"/>
</dbReference>
<proteinExistence type="predicted"/>
<name>A0AAW5JUD8_BIFAD</name>
<accession>A0AAW5JUD8</accession>
<evidence type="ECO:0000313" key="2">
    <source>
        <dbReference type="Proteomes" id="UP001206013"/>
    </source>
</evidence>
<comment type="caution">
    <text evidence="1">The sequence shown here is derived from an EMBL/GenBank/DDBJ whole genome shotgun (WGS) entry which is preliminary data.</text>
</comment>